<dbReference type="AlphaFoldDB" id="A0A7W7IS70"/>
<reference evidence="2 3" key="1">
    <citation type="submission" date="2020-08" db="EMBL/GenBank/DDBJ databases">
        <title>Functional genomics of gut bacteria from endangered species of beetles.</title>
        <authorList>
            <person name="Carlos-Shanley C."/>
        </authorList>
    </citation>
    <scope>NUCLEOTIDE SEQUENCE [LARGE SCALE GENOMIC DNA]</scope>
    <source>
        <strain evidence="2 3">S00123</strain>
    </source>
</reference>
<name>A0A7W7IS70_9CAUL</name>
<comment type="caution">
    <text evidence="2">The sequence shown here is derived from an EMBL/GenBank/DDBJ whole genome shotgun (WGS) entry which is preliminary data.</text>
</comment>
<accession>A0A7W7IS70</accession>
<dbReference type="NCBIfam" id="NF047636">
    <property type="entry name" value="CC_3452_fam"/>
    <property type="match status" value="1"/>
</dbReference>
<evidence type="ECO:0000313" key="3">
    <source>
        <dbReference type="Proteomes" id="UP000539957"/>
    </source>
</evidence>
<gene>
    <name evidence="2" type="ORF">HNP32_003299</name>
</gene>
<organism evidence="2 3">
    <name type="scientific">Brevundimonas bullata</name>
    <dbReference type="NCBI Taxonomy" id="13160"/>
    <lineage>
        <taxon>Bacteria</taxon>
        <taxon>Pseudomonadati</taxon>
        <taxon>Pseudomonadota</taxon>
        <taxon>Alphaproteobacteria</taxon>
        <taxon>Caulobacterales</taxon>
        <taxon>Caulobacteraceae</taxon>
        <taxon>Brevundimonas</taxon>
    </lineage>
</organism>
<dbReference type="RefSeq" id="WP_184272985.1">
    <property type="nucleotide sequence ID" value="NZ_JACHKY010000006.1"/>
</dbReference>
<feature type="signal peptide" evidence="1">
    <location>
        <begin position="1"/>
        <end position="18"/>
    </location>
</feature>
<proteinExistence type="predicted"/>
<keyword evidence="3" id="KW-1185">Reference proteome</keyword>
<protein>
    <submittedName>
        <fullName evidence="2">Uncharacterized protein</fullName>
    </submittedName>
</protein>
<evidence type="ECO:0000256" key="1">
    <source>
        <dbReference type="SAM" id="SignalP"/>
    </source>
</evidence>
<dbReference type="InterPro" id="IPR058067">
    <property type="entry name" value="CC_3452-like"/>
</dbReference>
<sequence>MRALLIAAALFVAAPAFAADAPATSLTLADAAKAPAGRVIVDGAAWRCEGATCTASGGANQPAARACRRVVAKLGPVTAFSYKGEALDEQALATCNAG</sequence>
<dbReference type="Pfam" id="PF26624">
    <property type="entry name" value="DUF8200"/>
    <property type="match status" value="1"/>
</dbReference>
<dbReference type="Proteomes" id="UP000539957">
    <property type="component" value="Unassembled WGS sequence"/>
</dbReference>
<keyword evidence="1" id="KW-0732">Signal</keyword>
<feature type="chain" id="PRO_5030802087" evidence="1">
    <location>
        <begin position="19"/>
        <end position="98"/>
    </location>
</feature>
<dbReference type="InterPro" id="IPR058513">
    <property type="entry name" value="DUF8200"/>
</dbReference>
<evidence type="ECO:0000313" key="2">
    <source>
        <dbReference type="EMBL" id="MBB4799541.1"/>
    </source>
</evidence>
<dbReference type="EMBL" id="JACHKY010000006">
    <property type="protein sequence ID" value="MBB4799541.1"/>
    <property type="molecule type" value="Genomic_DNA"/>
</dbReference>